<evidence type="ECO:0000313" key="1">
    <source>
        <dbReference type="EMBL" id="KAF2824211.1"/>
    </source>
</evidence>
<reference evidence="1" key="1">
    <citation type="journal article" date="2020" name="Stud. Mycol.">
        <title>101 Dothideomycetes genomes: a test case for predicting lifestyles and emergence of pathogens.</title>
        <authorList>
            <person name="Haridas S."/>
            <person name="Albert R."/>
            <person name="Binder M."/>
            <person name="Bloem J."/>
            <person name="Labutti K."/>
            <person name="Salamov A."/>
            <person name="Andreopoulos B."/>
            <person name="Baker S."/>
            <person name="Barry K."/>
            <person name="Bills G."/>
            <person name="Bluhm B."/>
            <person name="Cannon C."/>
            <person name="Castanera R."/>
            <person name="Culley D."/>
            <person name="Daum C."/>
            <person name="Ezra D."/>
            <person name="Gonzalez J."/>
            <person name="Henrissat B."/>
            <person name="Kuo A."/>
            <person name="Liang C."/>
            <person name="Lipzen A."/>
            <person name="Lutzoni F."/>
            <person name="Magnuson J."/>
            <person name="Mondo S."/>
            <person name="Nolan M."/>
            <person name="Ohm R."/>
            <person name="Pangilinan J."/>
            <person name="Park H.-J."/>
            <person name="Ramirez L."/>
            <person name="Alfaro M."/>
            <person name="Sun H."/>
            <person name="Tritt A."/>
            <person name="Yoshinaga Y."/>
            <person name="Zwiers L.-H."/>
            <person name="Turgeon B."/>
            <person name="Goodwin S."/>
            <person name="Spatafora J."/>
            <person name="Crous P."/>
            <person name="Grigoriev I."/>
        </authorList>
    </citation>
    <scope>NUCLEOTIDE SEQUENCE</scope>
    <source>
        <strain evidence="1">CBS 113818</strain>
    </source>
</reference>
<name>A0A6A6ZT22_9PLEO</name>
<keyword evidence="2" id="KW-1185">Reference proteome</keyword>
<dbReference type="AlphaFoldDB" id="A0A6A6ZT22"/>
<accession>A0A6A6ZT22</accession>
<sequence length="103" mass="11564">MVRPTTILSLSHHGHHLQSLSAYHAFGTQTRCPCQFQATPLEDHLQRPVPHTQKSLQPQMYILHAQGIARKQKPVLGDLLPGSAKRQILCRLGLTVIPVPQHR</sequence>
<protein>
    <submittedName>
        <fullName evidence="1">Uncharacterized protein</fullName>
    </submittedName>
</protein>
<gene>
    <name evidence="1" type="ORF">CC86DRAFT_51937</name>
</gene>
<dbReference type="Proteomes" id="UP000799424">
    <property type="component" value="Unassembled WGS sequence"/>
</dbReference>
<evidence type="ECO:0000313" key="2">
    <source>
        <dbReference type="Proteomes" id="UP000799424"/>
    </source>
</evidence>
<dbReference type="EMBL" id="MU006230">
    <property type="protein sequence ID" value="KAF2824211.1"/>
    <property type="molecule type" value="Genomic_DNA"/>
</dbReference>
<proteinExistence type="predicted"/>
<organism evidence="1 2">
    <name type="scientific">Ophiobolus disseminans</name>
    <dbReference type="NCBI Taxonomy" id="1469910"/>
    <lineage>
        <taxon>Eukaryota</taxon>
        <taxon>Fungi</taxon>
        <taxon>Dikarya</taxon>
        <taxon>Ascomycota</taxon>
        <taxon>Pezizomycotina</taxon>
        <taxon>Dothideomycetes</taxon>
        <taxon>Pleosporomycetidae</taxon>
        <taxon>Pleosporales</taxon>
        <taxon>Pleosporineae</taxon>
        <taxon>Phaeosphaeriaceae</taxon>
        <taxon>Ophiobolus</taxon>
    </lineage>
</organism>